<dbReference type="SUPFAM" id="SSF51004">
    <property type="entry name" value="C-terminal (heme d1) domain of cytochrome cd1-nitrite reductase"/>
    <property type="match status" value="1"/>
</dbReference>
<evidence type="ECO:0000313" key="5">
    <source>
        <dbReference type="Proteomes" id="UP000325933"/>
    </source>
</evidence>
<keyword evidence="2" id="KW-0119">Carbohydrate metabolism</keyword>
<dbReference type="InterPro" id="IPR011048">
    <property type="entry name" value="Haem_d1_sf"/>
</dbReference>
<dbReference type="PANTHER" id="PTHR30344">
    <property type="entry name" value="6-PHOSPHOGLUCONOLACTONASE-RELATED"/>
    <property type="match status" value="1"/>
</dbReference>
<evidence type="ECO:0000256" key="2">
    <source>
        <dbReference type="ARBA" id="ARBA00022526"/>
    </source>
</evidence>
<reference evidence="5 6" key="1">
    <citation type="submission" date="2019-09" db="EMBL/GenBank/DDBJ databases">
        <authorList>
            <person name="Feng G."/>
        </authorList>
    </citation>
    <scope>NUCLEOTIDE SEQUENCE [LARGE SCALE GENOMIC DNA]</scope>
    <source>
        <strain evidence="4 5">KACC 19283</strain>
        <strain evidence="3 6">KACC 19284</strain>
    </source>
</reference>
<dbReference type="Gene3D" id="2.130.10.10">
    <property type="entry name" value="YVTN repeat-like/Quinoprotein amine dehydrogenase"/>
    <property type="match status" value="1"/>
</dbReference>
<proteinExistence type="inferred from homology"/>
<dbReference type="InterPro" id="IPR015943">
    <property type="entry name" value="WD40/YVTN_repeat-like_dom_sf"/>
</dbReference>
<dbReference type="Pfam" id="PF10282">
    <property type="entry name" value="Lactonase"/>
    <property type="match status" value="1"/>
</dbReference>
<dbReference type="RefSeq" id="WP_150426403.1">
    <property type="nucleotide sequence ID" value="NZ_VYQA01000012.1"/>
</dbReference>
<dbReference type="GO" id="GO:0017057">
    <property type="term" value="F:6-phosphogluconolactonase activity"/>
    <property type="evidence" value="ECO:0007669"/>
    <property type="project" value="TreeGrafter"/>
</dbReference>
<evidence type="ECO:0000256" key="1">
    <source>
        <dbReference type="ARBA" id="ARBA00005564"/>
    </source>
</evidence>
<organism evidence="4 5">
    <name type="scientific">Sphingobium limneticum</name>
    <dbReference type="NCBI Taxonomy" id="1007511"/>
    <lineage>
        <taxon>Bacteria</taxon>
        <taxon>Pseudomonadati</taxon>
        <taxon>Pseudomonadota</taxon>
        <taxon>Alphaproteobacteria</taxon>
        <taxon>Sphingomonadales</taxon>
        <taxon>Sphingomonadaceae</taxon>
        <taxon>Sphingobium</taxon>
    </lineage>
</organism>
<protein>
    <submittedName>
        <fullName evidence="4">Lactonase family protein</fullName>
    </submittedName>
</protein>
<evidence type="ECO:0000313" key="3">
    <source>
        <dbReference type="EMBL" id="KAA9014684.1"/>
    </source>
</evidence>
<dbReference type="AlphaFoldDB" id="A0A5J5I1R9"/>
<comment type="similarity">
    <text evidence="1">Belongs to the cycloisomerase 2 family.</text>
</comment>
<dbReference type="EMBL" id="VYQB01000012">
    <property type="protein sequence ID" value="KAA9014684.1"/>
    <property type="molecule type" value="Genomic_DNA"/>
</dbReference>
<dbReference type="PANTHER" id="PTHR30344:SF1">
    <property type="entry name" value="6-PHOSPHOGLUCONOLACTONASE"/>
    <property type="match status" value="1"/>
</dbReference>
<gene>
    <name evidence="4" type="ORF">F4U95_16200</name>
    <name evidence="3" type="ORF">F4U96_16075</name>
</gene>
<name>A0A5J5I1R9_9SPHN</name>
<evidence type="ECO:0000313" key="6">
    <source>
        <dbReference type="Proteomes" id="UP000326364"/>
    </source>
</evidence>
<dbReference type="Proteomes" id="UP000325933">
    <property type="component" value="Unassembled WGS sequence"/>
</dbReference>
<dbReference type="InterPro" id="IPR050282">
    <property type="entry name" value="Cycloisomerase_2"/>
</dbReference>
<sequence>MSHAARLIAYVGSYGCAPGATGGGVYALAVAADGSDLRLLSRVEERKEAGYLVYAPETRTLYAVDERKTDGRGPVDPPAAVHAFVVEGDGALRFLNSQNAPGPRPTFLDYHAGSRSLVCANHGDFQHVEKVVRLPDGGWGTDYVYDDSTLLLYGLEVDGRIGALRDVHVFDGHGQDPNFSPQNGGHAQASPHAHCAVIDPSGHHVIVCDKGTDRIHSFRFGDRLEPAATLQMAPETGPRHIAFDATGGHAFATLEFASELAALRFDAETGAFTLVDRMSTVASDPGRVNEPADVRIHRRSGCIYVNNRGEDSLAWFAFDGEKLSRRGAVPLAPSIHPGLAARSFAFDPSGTFLLVADRPAHLVRAYGVDATTGDLSPLTDFALPDPAFIAFVELDGAQQSAGDIG</sequence>
<keyword evidence="2" id="KW-0313">Glucose metabolism</keyword>
<dbReference type="Proteomes" id="UP000326364">
    <property type="component" value="Unassembled WGS sequence"/>
</dbReference>
<evidence type="ECO:0000313" key="4">
    <source>
        <dbReference type="EMBL" id="KAA9027696.1"/>
    </source>
</evidence>
<dbReference type="GO" id="GO:0006006">
    <property type="term" value="P:glucose metabolic process"/>
    <property type="evidence" value="ECO:0007669"/>
    <property type="project" value="UniProtKB-KW"/>
</dbReference>
<comment type="caution">
    <text evidence="4">The sequence shown here is derived from an EMBL/GenBank/DDBJ whole genome shotgun (WGS) entry which is preliminary data.</text>
</comment>
<keyword evidence="6" id="KW-1185">Reference proteome</keyword>
<dbReference type="InterPro" id="IPR019405">
    <property type="entry name" value="Lactonase_7-beta_prop"/>
</dbReference>
<dbReference type="EMBL" id="VYQA01000012">
    <property type="protein sequence ID" value="KAA9027696.1"/>
    <property type="molecule type" value="Genomic_DNA"/>
</dbReference>
<accession>A0A5J5I1R9</accession>